<evidence type="ECO:0000256" key="1">
    <source>
        <dbReference type="ARBA" id="ARBA00000085"/>
    </source>
</evidence>
<feature type="domain" description="PAS" evidence="18">
    <location>
        <begin position="235"/>
        <end position="306"/>
    </location>
</feature>
<dbReference type="Gene3D" id="3.40.50.2300">
    <property type="match status" value="1"/>
</dbReference>
<proteinExistence type="predicted"/>
<dbReference type="SUPFAM" id="SSF47226">
    <property type="entry name" value="Histidine-containing phosphotransfer domain, HPT domain"/>
    <property type="match status" value="1"/>
</dbReference>
<dbReference type="FunFam" id="3.30.565.10:FF:000010">
    <property type="entry name" value="Sensor histidine kinase RcsC"/>
    <property type="match status" value="1"/>
</dbReference>
<evidence type="ECO:0000256" key="15">
    <source>
        <dbReference type="SAM" id="Phobius"/>
    </source>
</evidence>
<name>A0A934QFZ4_9PROT</name>
<evidence type="ECO:0000256" key="8">
    <source>
        <dbReference type="ARBA" id="ARBA00022840"/>
    </source>
</evidence>
<sequence length="892" mass="96844">MSERLNDASPSRPTGTRWRKLAGLLLLRNRRRGVTLTVLAFFALVATGTGVSLYQQLSDLRAAPQDNVQWSLAQLEADLLRLQTAVQDAQAFDGEIAQVRRHFDLFYSRAQTVRQGRGFAELRRVAQVDRDLQQVQSFLETIVPIVDSDNETLRRQLDQVHNQVRSLLPVVRDISLAGVRLHAAQSDSRRQNFVNALLTASAVAFGLIVLLVLTLAVLDRQHRISLRRAAEVSHSRDRLSATIGASLDAVVVADAAGRIVDWNGAAERIFGYSHDQAVGAEMTALIIPEGERAQHRRTMQRYLRDSSINSVDTGRFETTALNAHGTVFPVELALGVSQGPDGPIIIYYLRDISSRRAQQAALVAARDEALAAERAKTDFLAVMSHEMRTPLNGVLGVLDLLERTDLDAQQRRYVATAVGSGGILLKHINDVLDVTRVEAGKMVFQKEAIDLRAVLDETLMIGAPMVEQKGNTAKVTGDEPTRRVLGDPHRLRQVLLNLFSNAAKFTRNGHIELELRVADTDDDTSDVEIAVNDTGPGIPPPDRKRIFDDFVTLNSSYDRNAGGSGLGLAICRRIVEAMGGEIGVTPGAGDRGSRFWIRLALPWATDAADESNVQSAGGDLATPAGYQVLLVEDNEVNRMVAVEMLRQAGHHVSEAHDGLSGIAAAAQRRFDLILMDISMPAMDGVEATQAIRQGGGFSKNTPIVALTAHALPEDRRRFADAGMQDAIIKPLRRTELLAIVARYVTQKQESVTAAAVPQAATPSPTPPDEDDALGEEDDIIDADVLSDLSVTLPPETLNRTISMVRREIASGLSVIETTARGPDDAELARQVHRMAGCAAMVGAYTLHGVCGVIEEACKRGDGETARAKIDVLRDSAMATESILAEFAEETAA</sequence>
<feature type="compositionally biased region" description="Low complexity" evidence="14">
    <location>
        <begin position="751"/>
        <end position="762"/>
    </location>
</feature>
<dbReference type="PROSITE" id="PS50110">
    <property type="entry name" value="RESPONSE_REGULATORY"/>
    <property type="match status" value="1"/>
</dbReference>
<organism evidence="20 21">
    <name type="scientific">Rhodovibrio salinarum</name>
    <dbReference type="NCBI Taxonomy" id="1087"/>
    <lineage>
        <taxon>Bacteria</taxon>
        <taxon>Pseudomonadati</taxon>
        <taxon>Pseudomonadota</taxon>
        <taxon>Alphaproteobacteria</taxon>
        <taxon>Rhodospirillales</taxon>
        <taxon>Rhodovibrionaceae</taxon>
        <taxon>Rhodovibrio</taxon>
    </lineage>
</organism>
<reference evidence="20" key="2">
    <citation type="journal article" date="2020" name="Microorganisms">
        <title>Osmotic Adaptation and Compatible Solute Biosynthesis of Phototrophic Bacteria as Revealed from Genome Analyses.</title>
        <authorList>
            <person name="Imhoff J.F."/>
            <person name="Rahn T."/>
            <person name="Kunzel S."/>
            <person name="Keller A."/>
            <person name="Neulinger S.C."/>
        </authorList>
    </citation>
    <scope>NUCLEOTIDE SEQUENCE</scope>
    <source>
        <strain evidence="20">DSM 9154</strain>
    </source>
</reference>
<protein>
    <recommendedName>
        <fullName evidence="3">histidine kinase</fullName>
        <ecNumber evidence="3">2.7.13.3</ecNumber>
    </recommendedName>
</protein>
<dbReference type="CDD" id="cd16922">
    <property type="entry name" value="HATPase_EvgS-ArcB-TorS-like"/>
    <property type="match status" value="1"/>
</dbReference>
<evidence type="ECO:0000256" key="12">
    <source>
        <dbReference type="PROSITE-ProRule" id="PRU00110"/>
    </source>
</evidence>
<dbReference type="InterPro" id="IPR000014">
    <property type="entry name" value="PAS"/>
</dbReference>
<keyword evidence="9 15" id="KW-1133">Transmembrane helix</keyword>
<dbReference type="SMART" id="SM00388">
    <property type="entry name" value="HisKA"/>
    <property type="match status" value="1"/>
</dbReference>
<dbReference type="SMART" id="SM00448">
    <property type="entry name" value="REC"/>
    <property type="match status" value="1"/>
</dbReference>
<evidence type="ECO:0000256" key="2">
    <source>
        <dbReference type="ARBA" id="ARBA00004651"/>
    </source>
</evidence>
<evidence type="ECO:0000256" key="3">
    <source>
        <dbReference type="ARBA" id="ARBA00012438"/>
    </source>
</evidence>
<evidence type="ECO:0000256" key="6">
    <source>
        <dbReference type="ARBA" id="ARBA00022692"/>
    </source>
</evidence>
<feature type="transmembrane region" description="Helical" evidence="15">
    <location>
        <begin position="34"/>
        <end position="54"/>
    </location>
</feature>
<evidence type="ECO:0000256" key="4">
    <source>
        <dbReference type="ARBA" id="ARBA00022475"/>
    </source>
</evidence>
<dbReference type="Pfam" id="PF00512">
    <property type="entry name" value="HisKA"/>
    <property type="match status" value="1"/>
</dbReference>
<dbReference type="SUPFAM" id="SSF55874">
    <property type="entry name" value="ATPase domain of HSP90 chaperone/DNA topoisomerase II/histidine kinase"/>
    <property type="match status" value="1"/>
</dbReference>
<keyword evidence="4" id="KW-1003">Cell membrane</keyword>
<dbReference type="PANTHER" id="PTHR45339">
    <property type="entry name" value="HYBRID SIGNAL TRANSDUCTION HISTIDINE KINASE J"/>
    <property type="match status" value="1"/>
</dbReference>
<dbReference type="NCBIfam" id="TIGR00229">
    <property type="entry name" value="sensory_box"/>
    <property type="match status" value="1"/>
</dbReference>
<evidence type="ECO:0000259" key="16">
    <source>
        <dbReference type="PROSITE" id="PS50109"/>
    </source>
</evidence>
<dbReference type="AlphaFoldDB" id="A0A934QFZ4"/>
<dbReference type="InterPro" id="IPR001789">
    <property type="entry name" value="Sig_transdc_resp-reg_receiver"/>
</dbReference>
<dbReference type="GO" id="GO:0006355">
    <property type="term" value="P:regulation of DNA-templated transcription"/>
    <property type="evidence" value="ECO:0007669"/>
    <property type="project" value="InterPro"/>
</dbReference>
<keyword evidence="8" id="KW-0067">ATP-binding</keyword>
<evidence type="ECO:0000256" key="13">
    <source>
        <dbReference type="PROSITE-ProRule" id="PRU00169"/>
    </source>
</evidence>
<keyword evidence="7" id="KW-0547">Nucleotide-binding</keyword>
<dbReference type="InterPro" id="IPR003594">
    <property type="entry name" value="HATPase_dom"/>
</dbReference>
<evidence type="ECO:0000256" key="10">
    <source>
        <dbReference type="ARBA" id="ARBA00023012"/>
    </source>
</evidence>
<dbReference type="Pfam" id="PF00072">
    <property type="entry name" value="Response_reg"/>
    <property type="match status" value="1"/>
</dbReference>
<dbReference type="CDD" id="cd00130">
    <property type="entry name" value="PAS"/>
    <property type="match status" value="1"/>
</dbReference>
<feature type="transmembrane region" description="Helical" evidence="15">
    <location>
        <begin position="196"/>
        <end position="218"/>
    </location>
</feature>
<evidence type="ECO:0000259" key="19">
    <source>
        <dbReference type="PROSITE" id="PS50894"/>
    </source>
</evidence>
<dbReference type="CDD" id="cd00082">
    <property type="entry name" value="HisKA"/>
    <property type="match status" value="1"/>
</dbReference>
<comment type="caution">
    <text evidence="20">The sequence shown here is derived from an EMBL/GenBank/DDBJ whole genome shotgun (WGS) entry which is preliminary data.</text>
</comment>
<evidence type="ECO:0000256" key="9">
    <source>
        <dbReference type="ARBA" id="ARBA00022989"/>
    </source>
</evidence>
<feature type="domain" description="HPt" evidence="19">
    <location>
        <begin position="793"/>
        <end position="886"/>
    </location>
</feature>
<feature type="modified residue" description="Phosphohistidine" evidence="12">
    <location>
        <position position="832"/>
    </location>
</feature>
<keyword evidence="10" id="KW-0902">Two-component regulatory system</keyword>
<dbReference type="InterPro" id="IPR003661">
    <property type="entry name" value="HisK_dim/P_dom"/>
</dbReference>
<feature type="region of interest" description="Disordered" evidence="14">
    <location>
        <begin position="751"/>
        <end position="774"/>
    </location>
</feature>
<dbReference type="GO" id="GO:0000155">
    <property type="term" value="F:phosphorelay sensor kinase activity"/>
    <property type="evidence" value="ECO:0007669"/>
    <property type="project" value="InterPro"/>
</dbReference>
<evidence type="ECO:0000313" key="20">
    <source>
        <dbReference type="EMBL" id="MBK1696292.1"/>
    </source>
</evidence>
<keyword evidence="11 15" id="KW-0472">Membrane</keyword>
<dbReference type="PRINTS" id="PR00344">
    <property type="entry name" value="BCTRLSENSOR"/>
</dbReference>
<feature type="modified residue" description="4-aspartylphosphate" evidence="13">
    <location>
        <position position="676"/>
    </location>
</feature>
<dbReference type="InterPro" id="IPR013767">
    <property type="entry name" value="PAS_fold"/>
</dbReference>
<evidence type="ECO:0000256" key="14">
    <source>
        <dbReference type="SAM" id="MobiDB-lite"/>
    </source>
</evidence>
<dbReference type="InterPro" id="IPR035965">
    <property type="entry name" value="PAS-like_dom_sf"/>
</dbReference>
<dbReference type="InterPro" id="IPR036641">
    <property type="entry name" value="HPT_dom_sf"/>
</dbReference>
<keyword evidence="5 13" id="KW-0597">Phosphoprotein</keyword>
<dbReference type="InterPro" id="IPR036097">
    <property type="entry name" value="HisK_dim/P_sf"/>
</dbReference>
<dbReference type="CDD" id="cd17546">
    <property type="entry name" value="REC_hyHK_CKI1_RcsC-like"/>
    <property type="match status" value="1"/>
</dbReference>
<dbReference type="SUPFAM" id="SSF55785">
    <property type="entry name" value="PYP-like sensor domain (PAS domain)"/>
    <property type="match status" value="1"/>
</dbReference>
<feature type="domain" description="Histidine kinase" evidence="16">
    <location>
        <begin position="382"/>
        <end position="603"/>
    </location>
</feature>
<dbReference type="InterPro" id="IPR008207">
    <property type="entry name" value="Sig_transdc_His_kin_Hpt_dom"/>
</dbReference>
<evidence type="ECO:0000256" key="11">
    <source>
        <dbReference type="ARBA" id="ARBA00023136"/>
    </source>
</evidence>
<feature type="domain" description="Response regulatory" evidence="17">
    <location>
        <begin position="627"/>
        <end position="744"/>
    </location>
</feature>
<dbReference type="SMART" id="SM00387">
    <property type="entry name" value="HATPase_c"/>
    <property type="match status" value="1"/>
</dbReference>
<dbReference type="Pfam" id="PF02518">
    <property type="entry name" value="HATPase_c"/>
    <property type="match status" value="1"/>
</dbReference>
<accession>A0A934QFZ4</accession>
<comment type="subcellular location">
    <subcellularLocation>
        <location evidence="2">Cell membrane</location>
        <topology evidence="2">Multi-pass membrane protein</topology>
    </subcellularLocation>
</comment>
<dbReference type="InterPro" id="IPR036890">
    <property type="entry name" value="HATPase_C_sf"/>
</dbReference>
<dbReference type="GO" id="GO:0005886">
    <property type="term" value="C:plasma membrane"/>
    <property type="evidence" value="ECO:0007669"/>
    <property type="project" value="UniProtKB-SubCell"/>
</dbReference>
<evidence type="ECO:0000313" key="21">
    <source>
        <dbReference type="Proteomes" id="UP000778970"/>
    </source>
</evidence>
<evidence type="ECO:0000259" key="17">
    <source>
        <dbReference type="PROSITE" id="PS50110"/>
    </source>
</evidence>
<keyword evidence="6 15" id="KW-0812">Transmembrane</keyword>
<reference evidence="20" key="1">
    <citation type="submission" date="2017-08" db="EMBL/GenBank/DDBJ databases">
        <authorList>
            <person name="Imhoff J.F."/>
            <person name="Rahn T."/>
            <person name="Kuenzel S."/>
            <person name="Neulinger S.C."/>
        </authorList>
    </citation>
    <scope>NUCLEOTIDE SEQUENCE</scope>
    <source>
        <strain evidence="20">DSM 9154</strain>
    </source>
</reference>
<dbReference type="SMART" id="SM00091">
    <property type="entry name" value="PAS"/>
    <property type="match status" value="1"/>
</dbReference>
<dbReference type="InterPro" id="IPR004358">
    <property type="entry name" value="Sig_transdc_His_kin-like_C"/>
</dbReference>
<dbReference type="PROSITE" id="PS50894">
    <property type="entry name" value="HPT"/>
    <property type="match status" value="1"/>
</dbReference>
<comment type="catalytic activity">
    <reaction evidence="1">
        <text>ATP + protein L-histidine = ADP + protein N-phospho-L-histidine.</text>
        <dbReference type="EC" id="2.7.13.3"/>
    </reaction>
</comment>
<dbReference type="Gene3D" id="3.30.450.20">
    <property type="entry name" value="PAS domain"/>
    <property type="match status" value="1"/>
</dbReference>
<gene>
    <name evidence="20" type="ORF">CKO21_03430</name>
</gene>
<evidence type="ECO:0000259" key="18">
    <source>
        <dbReference type="PROSITE" id="PS50112"/>
    </source>
</evidence>
<dbReference type="GO" id="GO:0005524">
    <property type="term" value="F:ATP binding"/>
    <property type="evidence" value="ECO:0007669"/>
    <property type="project" value="UniProtKB-KW"/>
</dbReference>
<dbReference type="EC" id="2.7.13.3" evidence="3"/>
<dbReference type="Gene3D" id="3.30.565.10">
    <property type="entry name" value="Histidine kinase-like ATPase, C-terminal domain"/>
    <property type="match status" value="1"/>
</dbReference>
<dbReference type="Pfam" id="PF00989">
    <property type="entry name" value="PAS"/>
    <property type="match status" value="1"/>
</dbReference>
<dbReference type="SUPFAM" id="SSF52172">
    <property type="entry name" value="CheY-like"/>
    <property type="match status" value="1"/>
</dbReference>
<dbReference type="SUPFAM" id="SSF47384">
    <property type="entry name" value="Homodimeric domain of signal transducing histidine kinase"/>
    <property type="match status" value="1"/>
</dbReference>
<dbReference type="Gene3D" id="1.10.287.130">
    <property type="match status" value="1"/>
</dbReference>
<evidence type="ECO:0000256" key="5">
    <source>
        <dbReference type="ARBA" id="ARBA00022553"/>
    </source>
</evidence>
<dbReference type="EMBL" id="NRRE01000013">
    <property type="protein sequence ID" value="MBK1696292.1"/>
    <property type="molecule type" value="Genomic_DNA"/>
</dbReference>
<dbReference type="Proteomes" id="UP000778970">
    <property type="component" value="Unassembled WGS sequence"/>
</dbReference>
<dbReference type="PANTHER" id="PTHR45339:SF1">
    <property type="entry name" value="HYBRID SIGNAL TRANSDUCTION HISTIDINE KINASE J"/>
    <property type="match status" value="1"/>
</dbReference>
<evidence type="ECO:0000256" key="7">
    <source>
        <dbReference type="ARBA" id="ARBA00022741"/>
    </source>
</evidence>
<dbReference type="InterPro" id="IPR011006">
    <property type="entry name" value="CheY-like_superfamily"/>
</dbReference>
<dbReference type="Gene3D" id="1.20.120.160">
    <property type="entry name" value="HPT domain"/>
    <property type="match status" value="1"/>
</dbReference>
<dbReference type="Pfam" id="PF01627">
    <property type="entry name" value="Hpt"/>
    <property type="match status" value="1"/>
</dbReference>
<dbReference type="PROSITE" id="PS50109">
    <property type="entry name" value="HIS_KIN"/>
    <property type="match status" value="1"/>
</dbReference>
<dbReference type="PROSITE" id="PS50112">
    <property type="entry name" value="PAS"/>
    <property type="match status" value="1"/>
</dbReference>
<dbReference type="InterPro" id="IPR005467">
    <property type="entry name" value="His_kinase_dom"/>
</dbReference>
<keyword evidence="21" id="KW-1185">Reference proteome</keyword>